<dbReference type="Proteomes" id="UP000095284">
    <property type="component" value="Unplaced"/>
</dbReference>
<keyword evidence="1" id="KW-1133">Transmembrane helix</keyword>
<name>A0A1I7S106_BURXY</name>
<sequence length="184" mass="21643">MTSPSTKCNLAALGALVLVNFYLVYYLSVNYWLKTKETTETVPTRVPRRNKTLPPLPLTYSIDEQLRVEKILSKFFDNDGVTTTNVDNFSQECVFVNKRSRFSPRGYVINKSLIIHPPQDENLKEVCNYRCIKLDGHQQTRYEWKYIVVKYAMTVPDCDMIEIKCVDQWNEEITYCDIILRFLY</sequence>
<gene>
    <name evidence="2" type="ORF">BXYJ_LOCUS2341</name>
</gene>
<evidence type="ECO:0000313" key="4">
    <source>
        <dbReference type="Proteomes" id="UP000659654"/>
    </source>
</evidence>
<dbReference type="EMBL" id="CAJFDI010000001">
    <property type="protein sequence ID" value="CAD5211263.1"/>
    <property type="molecule type" value="Genomic_DNA"/>
</dbReference>
<evidence type="ECO:0000313" key="2">
    <source>
        <dbReference type="EMBL" id="CAD5211263.1"/>
    </source>
</evidence>
<evidence type="ECO:0000313" key="3">
    <source>
        <dbReference type="Proteomes" id="UP000095284"/>
    </source>
</evidence>
<dbReference type="WBParaSite" id="BXY_0668100.1">
    <property type="protein sequence ID" value="BXY_0668100.1"/>
    <property type="gene ID" value="BXY_0668100"/>
</dbReference>
<keyword evidence="1" id="KW-0472">Membrane</keyword>
<reference evidence="2" key="2">
    <citation type="submission" date="2020-09" db="EMBL/GenBank/DDBJ databases">
        <authorList>
            <person name="Kikuchi T."/>
        </authorList>
    </citation>
    <scope>NUCLEOTIDE SEQUENCE</scope>
    <source>
        <strain evidence="2">Ka4C1</strain>
    </source>
</reference>
<dbReference type="Proteomes" id="UP000582659">
    <property type="component" value="Unassembled WGS sequence"/>
</dbReference>
<protein>
    <submittedName>
        <fullName evidence="2">(pine wood nematode) hypothetical protein</fullName>
    </submittedName>
</protein>
<feature type="transmembrane region" description="Helical" evidence="1">
    <location>
        <begin position="12"/>
        <end position="33"/>
    </location>
</feature>
<organism evidence="3 5">
    <name type="scientific">Bursaphelenchus xylophilus</name>
    <name type="common">Pinewood nematode worm</name>
    <name type="synonym">Aphelenchoides xylophilus</name>
    <dbReference type="NCBI Taxonomy" id="6326"/>
    <lineage>
        <taxon>Eukaryota</taxon>
        <taxon>Metazoa</taxon>
        <taxon>Ecdysozoa</taxon>
        <taxon>Nematoda</taxon>
        <taxon>Chromadorea</taxon>
        <taxon>Rhabditida</taxon>
        <taxon>Tylenchina</taxon>
        <taxon>Tylenchomorpha</taxon>
        <taxon>Aphelenchoidea</taxon>
        <taxon>Aphelenchoididae</taxon>
        <taxon>Bursaphelenchus</taxon>
    </lineage>
</organism>
<dbReference type="Proteomes" id="UP000659654">
    <property type="component" value="Unassembled WGS sequence"/>
</dbReference>
<proteinExistence type="predicted"/>
<evidence type="ECO:0000313" key="5">
    <source>
        <dbReference type="WBParaSite" id="BXY_0668100.1"/>
    </source>
</evidence>
<dbReference type="AlphaFoldDB" id="A0A1I7S106"/>
<keyword evidence="1" id="KW-0812">Transmembrane</keyword>
<evidence type="ECO:0000256" key="1">
    <source>
        <dbReference type="SAM" id="Phobius"/>
    </source>
</evidence>
<reference evidence="5" key="1">
    <citation type="submission" date="2016-11" db="UniProtKB">
        <authorList>
            <consortium name="WormBaseParasite"/>
        </authorList>
    </citation>
    <scope>IDENTIFICATION</scope>
</reference>
<keyword evidence="4" id="KW-1185">Reference proteome</keyword>
<accession>A0A1I7S106</accession>
<dbReference type="EMBL" id="CAJFCV020000001">
    <property type="protein sequence ID" value="CAG9087973.1"/>
    <property type="molecule type" value="Genomic_DNA"/>
</dbReference>